<feature type="compositionally biased region" description="Polar residues" evidence="1">
    <location>
        <begin position="630"/>
        <end position="644"/>
    </location>
</feature>
<evidence type="ECO:0000313" key="3">
    <source>
        <dbReference type="WBParaSite" id="PgR011_g110_t01"/>
    </source>
</evidence>
<evidence type="ECO:0000256" key="1">
    <source>
        <dbReference type="SAM" id="MobiDB-lite"/>
    </source>
</evidence>
<evidence type="ECO:0000313" key="2">
    <source>
        <dbReference type="Proteomes" id="UP000887569"/>
    </source>
</evidence>
<keyword evidence="2" id="KW-1185">Reference proteome</keyword>
<feature type="region of interest" description="Disordered" evidence="1">
    <location>
        <begin position="630"/>
        <end position="660"/>
    </location>
</feature>
<organism evidence="2 3">
    <name type="scientific">Parascaris univalens</name>
    <name type="common">Nematode worm</name>
    <dbReference type="NCBI Taxonomy" id="6257"/>
    <lineage>
        <taxon>Eukaryota</taxon>
        <taxon>Metazoa</taxon>
        <taxon>Ecdysozoa</taxon>
        <taxon>Nematoda</taxon>
        <taxon>Chromadorea</taxon>
        <taxon>Rhabditida</taxon>
        <taxon>Spirurina</taxon>
        <taxon>Ascaridomorpha</taxon>
        <taxon>Ascaridoidea</taxon>
        <taxon>Ascarididae</taxon>
        <taxon>Parascaris</taxon>
    </lineage>
</organism>
<sequence>MPKVRGCKFTMQRNDRILLSNGEEYTVEEELHVMQEERILTPSLYDSFEVESLHSLNRSIEAICEGNAPRNSEPKSKIGESVAINAIDALPDSNITSKQTGDDSTLDITAQIERIKNTIQKAANETTIYDQSYNDAQPESQPSDIIADLSEITPDFPGIATTEQRAQSNGIVHATPEMNPEPSSDTKNRKALLSYFRKYNGSSTNAASRERTISTDTFKTCLSNAAQEQNFFSSRMFTDASNTSGVRTKRDSQYDRLFSSTKDNSNPFARFSAQPYNSRLRSWFNPKQHSSQTDKQSNLPTSAGVKHNERRSANPPKERLGKTPDNPFRTAIPAKRACGDYATANRPAKSDKQLSEFTRYLMEKRKAMKAIENLEANEKNTFLADDTTPLRKPECESTGESTSESSNANPMKVLGDQNQNKSSHQRNFDRMRYRRKESSATNPSLQKKVPPCRRSKKRKSPINHQGNVRKARNEKNITKLGAESSANVNGMNITDDTSFLEKDLHTIRTCPVCNVPMLGVVSHYRRSHGVWDSKDRRRYFLRERMRIIRGKISRSYLKSKLRSYGVASDSAIDAISEIFDECGISVEEGEDQSTDGLQLENEESKKNLRSGPITSDVSCKVKRTYQSQGAQTTRTSCGSWNNVSTKRKEGNEDVNTKVDDAAKQSVSDDFSLQSIWISVEDIADKLPV</sequence>
<dbReference type="AlphaFoldDB" id="A0A915AQ03"/>
<feature type="compositionally biased region" description="Polar residues" evidence="1">
    <location>
        <begin position="286"/>
        <end position="301"/>
    </location>
</feature>
<feature type="compositionally biased region" description="Basic and acidic residues" evidence="1">
    <location>
        <begin position="306"/>
        <end position="322"/>
    </location>
</feature>
<feature type="region of interest" description="Disordered" evidence="1">
    <location>
        <begin position="382"/>
        <end position="483"/>
    </location>
</feature>
<feature type="region of interest" description="Disordered" evidence="1">
    <location>
        <begin position="286"/>
        <end position="350"/>
    </location>
</feature>
<protein>
    <submittedName>
        <fullName evidence="3">Uncharacterized protein</fullName>
    </submittedName>
</protein>
<name>A0A915AQ03_PARUN</name>
<feature type="compositionally biased region" description="Low complexity" evidence="1">
    <location>
        <begin position="396"/>
        <end position="406"/>
    </location>
</feature>
<dbReference type="Proteomes" id="UP000887569">
    <property type="component" value="Unplaced"/>
</dbReference>
<accession>A0A915AQ03</accession>
<proteinExistence type="predicted"/>
<reference evidence="3" key="1">
    <citation type="submission" date="2022-11" db="UniProtKB">
        <authorList>
            <consortium name="WormBaseParasite"/>
        </authorList>
    </citation>
    <scope>IDENTIFICATION</scope>
</reference>
<feature type="compositionally biased region" description="Basic and acidic residues" evidence="1">
    <location>
        <begin position="646"/>
        <end position="660"/>
    </location>
</feature>
<dbReference type="WBParaSite" id="PgR011_g110_t01">
    <property type="protein sequence ID" value="PgR011_g110_t01"/>
    <property type="gene ID" value="PgR011_g110"/>
</dbReference>
<feature type="compositionally biased region" description="Basic residues" evidence="1">
    <location>
        <begin position="450"/>
        <end position="470"/>
    </location>
</feature>